<dbReference type="EMBL" id="CP106753">
    <property type="protein sequence ID" value="UXY15917.1"/>
    <property type="molecule type" value="Genomic_DNA"/>
</dbReference>
<accession>A0ABY6DPG9</accession>
<evidence type="ECO:0000313" key="1">
    <source>
        <dbReference type="EMBL" id="UXY15917.1"/>
    </source>
</evidence>
<organism evidence="1 2">
    <name type="scientific">Chitiniphilus purpureus</name>
    <dbReference type="NCBI Taxonomy" id="2981137"/>
    <lineage>
        <taxon>Bacteria</taxon>
        <taxon>Pseudomonadati</taxon>
        <taxon>Pseudomonadota</taxon>
        <taxon>Betaproteobacteria</taxon>
        <taxon>Neisseriales</taxon>
        <taxon>Chitinibacteraceae</taxon>
        <taxon>Chitiniphilus</taxon>
    </lineage>
</organism>
<sequence length="108" mass="11535">MLHVHHVPSMPENGGNHRTAIAACSIKYAVQEIGFSFAHPFLNVWIRSLPDVVSATTGAAPPVYMNGWFSACVAIAGMRAFCQADGIGRRLASTSLSNQDIQKTGGFC</sequence>
<gene>
    <name evidence="1" type="ORF">N8I74_02550</name>
</gene>
<reference evidence="1" key="1">
    <citation type="submission" date="2022-10" db="EMBL/GenBank/DDBJ databases">
        <title>Chitiniphilus purpureus sp. nov., a novel chitin-degrading bacterium isolated from crawfish pond sediment.</title>
        <authorList>
            <person name="Li K."/>
        </authorList>
    </citation>
    <scope>NUCLEOTIDE SEQUENCE</scope>
    <source>
        <strain evidence="1">CD1</strain>
    </source>
</reference>
<dbReference type="Proteomes" id="UP001061302">
    <property type="component" value="Chromosome"/>
</dbReference>
<keyword evidence="2" id="KW-1185">Reference proteome</keyword>
<evidence type="ECO:0000313" key="2">
    <source>
        <dbReference type="Proteomes" id="UP001061302"/>
    </source>
</evidence>
<dbReference type="RefSeq" id="WP_263125354.1">
    <property type="nucleotide sequence ID" value="NZ_CP106753.1"/>
</dbReference>
<protein>
    <submittedName>
        <fullName evidence="1">Uncharacterized protein</fullName>
    </submittedName>
</protein>
<proteinExistence type="predicted"/>
<name>A0ABY6DPG9_9NEIS</name>